<accession>A0A4Z0H531</accession>
<evidence type="ECO:0000256" key="1">
    <source>
        <dbReference type="SAM" id="Phobius"/>
    </source>
</evidence>
<evidence type="ECO:0000313" key="2">
    <source>
        <dbReference type="EMBL" id="TGB04315.1"/>
    </source>
</evidence>
<feature type="transmembrane region" description="Helical" evidence="1">
    <location>
        <begin position="12"/>
        <end position="32"/>
    </location>
</feature>
<organism evidence="2 3">
    <name type="scientific">Halobacillus salinus</name>
    <dbReference type="NCBI Taxonomy" id="192814"/>
    <lineage>
        <taxon>Bacteria</taxon>
        <taxon>Bacillati</taxon>
        <taxon>Bacillota</taxon>
        <taxon>Bacilli</taxon>
        <taxon>Bacillales</taxon>
        <taxon>Bacillaceae</taxon>
        <taxon>Halobacillus</taxon>
    </lineage>
</organism>
<gene>
    <name evidence="2" type="ORF">E4663_04785</name>
</gene>
<dbReference type="Proteomes" id="UP000297982">
    <property type="component" value="Unassembled WGS sequence"/>
</dbReference>
<dbReference type="AlphaFoldDB" id="A0A4Z0H531"/>
<dbReference type="STRING" id="192814.GCA_900166575_01290"/>
<keyword evidence="1" id="KW-0812">Transmembrane</keyword>
<dbReference type="EMBL" id="SRJC01000001">
    <property type="protein sequence ID" value="TGB04315.1"/>
    <property type="molecule type" value="Genomic_DNA"/>
</dbReference>
<evidence type="ECO:0000313" key="3">
    <source>
        <dbReference type="Proteomes" id="UP000297982"/>
    </source>
</evidence>
<keyword evidence="1" id="KW-1133">Transmembrane helix</keyword>
<dbReference type="RefSeq" id="WP_135326817.1">
    <property type="nucleotide sequence ID" value="NZ_SRJC01000001.1"/>
</dbReference>
<comment type="caution">
    <text evidence="2">The sequence shown here is derived from an EMBL/GenBank/DDBJ whole genome shotgun (WGS) entry which is preliminary data.</text>
</comment>
<name>A0A4Z0H531_9BACI</name>
<reference evidence="2 3" key="1">
    <citation type="journal article" date="2003" name="Int. J. Syst. Evol. Microbiol.">
        <title>Halobacillus salinus sp. nov., isolated from a salt lake on the coast of the East Sea in Korea.</title>
        <authorList>
            <person name="Yoon J.H."/>
            <person name="Kang K.H."/>
            <person name="Park Y.H."/>
        </authorList>
    </citation>
    <scope>NUCLEOTIDE SEQUENCE [LARGE SCALE GENOMIC DNA]</scope>
    <source>
        <strain evidence="2 3">HSL-3</strain>
    </source>
</reference>
<proteinExistence type="predicted"/>
<keyword evidence="1" id="KW-0472">Membrane</keyword>
<sequence length="106" mass="12333">MNYRGFTLAETIFSFSLFLLVTLMILPLLIQVKVEQKELSIKRQAISSLHDQIVSWREPHDALPYSRTDPEHPEVLYTFQYENGYIQGCADFNTTNMKEVCLYVPS</sequence>
<protein>
    <submittedName>
        <fullName evidence="2">Type II secretion system protein</fullName>
    </submittedName>
</protein>
<keyword evidence="3" id="KW-1185">Reference proteome</keyword>